<dbReference type="SUPFAM" id="SSF52540">
    <property type="entry name" value="P-loop containing nucleoside triphosphate hydrolases"/>
    <property type="match status" value="2"/>
</dbReference>
<dbReference type="GO" id="GO:0140097">
    <property type="term" value="F:catalytic activity, acting on DNA"/>
    <property type="evidence" value="ECO:0007669"/>
    <property type="project" value="UniProtKB-ARBA"/>
</dbReference>
<dbReference type="PROSITE" id="PS51194">
    <property type="entry name" value="HELICASE_CTER"/>
    <property type="match status" value="1"/>
</dbReference>
<dbReference type="EMBL" id="CP026995">
    <property type="protein sequence ID" value="QLH05846.1"/>
    <property type="molecule type" value="Genomic_DNA"/>
</dbReference>
<dbReference type="SMART" id="SM00490">
    <property type="entry name" value="HELICc"/>
    <property type="match status" value="1"/>
</dbReference>
<evidence type="ECO:0000259" key="6">
    <source>
        <dbReference type="PROSITE" id="PS51194"/>
    </source>
</evidence>
<evidence type="ECO:0000313" key="8">
    <source>
        <dbReference type="Proteomes" id="UP000509478"/>
    </source>
</evidence>
<proteinExistence type="predicted"/>
<organism evidence="7 8">
    <name type="scientific">Nitrosopumilus ureiphilus</name>
    <dbReference type="NCBI Taxonomy" id="1470067"/>
    <lineage>
        <taxon>Archaea</taxon>
        <taxon>Nitrososphaerota</taxon>
        <taxon>Nitrososphaeria</taxon>
        <taxon>Nitrosopumilales</taxon>
        <taxon>Nitrosopumilaceae</taxon>
        <taxon>Nitrosopumilus</taxon>
    </lineage>
</organism>
<feature type="domain" description="Helicase ATP-binding" evidence="5">
    <location>
        <begin position="90"/>
        <end position="230"/>
    </location>
</feature>
<dbReference type="InterPro" id="IPR040699">
    <property type="entry name" value="XPB_DRD"/>
</dbReference>
<protein>
    <submittedName>
        <fullName evidence="7">Helicase</fullName>
    </submittedName>
</protein>
<evidence type="ECO:0000256" key="1">
    <source>
        <dbReference type="ARBA" id="ARBA00022741"/>
    </source>
</evidence>
<evidence type="ECO:0000313" key="7">
    <source>
        <dbReference type="EMBL" id="QLH05846.1"/>
    </source>
</evidence>
<dbReference type="OrthoDB" id="11644at2157"/>
<evidence type="ECO:0000256" key="3">
    <source>
        <dbReference type="ARBA" id="ARBA00022806"/>
    </source>
</evidence>
<dbReference type="RefSeq" id="WP_179371913.1">
    <property type="nucleotide sequence ID" value="NZ_CP026995.1"/>
</dbReference>
<dbReference type="InterPro" id="IPR001650">
    <property type="entry name" value="Helicase_C-like"/>
</dbReference>
<dbReference type="GO" id="GO:0004386">
    <property type="term" value="F:helicase activity"/>
    <property type="evidence" value="ECO:0007669"/>
    <property type="project" value="UniProtKB-KW"/>
</dbReference>
<dbReference type="InterPro" id="IPR014001">
    <property type="entry name" value="Helicase_ATP-bd"/>
</dbReference>
<accession>A0A7D5M2Y5</accession>
<keyword evidence="2" id="KW-0378">Hydrolase</keyword>
<evidence type="ECO:0000259" key="5">
    <source>
        <dbReference type="PROSITE" id="PS51192"/>
    </source>
</evidence>
<dbReference type="Gene3D" id="3.40.50.300">
    <property type="entry name" value="P-loop containing nucleotide triphosphate hydrolases"/>
    <property type="match status" value="2"/>
</dbReference>
<dbReference type="Gene3D" id="3.40.1170.30">
    <property type="match status" value="1"/>
</dbReference>
<dbReference type="InterPro" id="IPR050615">
    <property type="entry name" value="ATP-dep_DNA_Helicase"/>
</dbReference>
<sequence>MSSTSSPNPKLFFDKGTIRIEGSELIQIPGTKYDDRTKILRSYALNYSEIIEYLKKSDLDFVDHVSDFIPSPVFQMRDLELRDYQQQAIQNWENSSMRGCVVLPTGAGKTAIGIKAIQKVNASTLVVVPTIDLMEQWSNSISKYLTTNNQNQQNISVGKLGGGKDDLQAVTVATYDSAYLRASSIGNQFKLIIFDEVHHLPAPGYRSIAEQFIAPYRLGLTATIEREDELHELIPYLTGGIVFRLGSQELSHQKHLAEYTVDRIQVNLTTEEQKEYETNHTKFLTNLRQLGFQVPSMYNLKRLIMMSNKNKIAREAMLARNKANEIALNSKAKISELQKILQQNKNTKTIIFTQNNKMVYDLSNQFLIPHITYKTIKEERRDVLEGFKSGRYNAVVTSRVLDEGVDVPDAELGIIMSGTGSGRELIQRLGRILRPKQDGRKARLVELVSKHTRETNTSAKRITALKKNSSMNVDSSSYGS</sequence>
<keyword evidence="8" id="KW-1185">Reference proteome</keyword>
<keyword evidence="1" id="KW-0547">Nucleotide-binding</keyword>
<dbReference type="InterPro" id="IPR006935">
    <property type="entry name" value="Helicase/UvrB_N"/>
</dbReference>
<dbReference type="Pfam" id="PF18458">
    <property type="entry name" value="XPB_DRD"/>
    <property type="match status" value="1"/>
</dbReference>
<dbReference type="Proteomes" id="UP000509478">
    <property type="component" value="Chromosome"/>
</dbReference>
<dbReference type="CDD" id="cd17926">
    <property type="entry name" value="DEXHc_RE"/>
    <property type="match status" value="1"/>
</dbReference>
<reference evidence="7 8" key="1">
    <citation type="submission" date="2018-02" db="EMBL/GenBank/DDBJ databases">
        <title>Complete genome of Nitrosopumilus ureaphilus PS0.</title>
        <authorList>
            <person name="Qin W."/>
            <person name="Zheng Y."/>
            <person name="Stahl D.A."/>
        </authorList>
    </citation>
    <scope>NUCLEOTIDE SEQUENCE [LARGE SCALE GENOMIC DNA]</scope>
    <source>
        <strain evidence="7 8">PS0</strain>
    </source>
</reference>
<dbReference type="GO" id="GO:0016787">
    <property type="term" value="F:hydrolase activity"/>
    <property type="evidence" value="ECO:0007669"/>
    <property type="project" value="UniProtKB-KW"/>
</dbReference>
<dbReference type="KEGG" id="nue:C5F50_01185"/>
<dbReference type="AlphaFoldDB" id="A0A7D5M2Y5"/>
<dbReference type="GeneID" id="56066632"/>
<keyword evidence="4" id="KW-0067">ATP-binding</keyword>
<dbReference type="GO" id="GO:0005524">
    <property type="term" value="F:ATP binding"/>
    <property type="evidence" value="ECO:0007669"/>
    <property type="project" value="UniProtKB-KW"/>
</dbReference>
<evidence type="ECO:0000256" key="2">
    <source>
        <dbReference type="ARBA" id="ARBA00022801"/>
    </source>
</evidence>
<evidence type="ECO:0000256" key="4">
    <source>
        <dbReference type="ARBA" id="ARBA00022840"/>
    </source>
</evidence>
<dbReference type="GO" id="GO:0003677">
    <property type="term" value="F:DNA binding"/>
    <property type="evidence" value="ECO:0007669"/>
    <property type="project" value="InterPro"/>
</dbReference>
<dbReference type="Pfam" id="PF00271">
    <property type="entry name" value="Helicase_C"/>
    <property type="match status" value="1"/>
</dbReference>
<dbReference type="SMART" id="SM00487">
    <property type="entry name" value="DEXDc"/>
    <property type="match status" value="1"/>
</dbReference>
<dbReference type="InterPro" id="IPR027417">
    <property type="entry name" value="P-loop_NTPase"/>
</dbReference>
<feature type="domain" description="Helicase C-terminal" evidence="6">
    <location>
        <begin position="333"/>
        <end position="480"/>
    </location>
</feature>
<gene>
    <name evidence="7" type="ORF">C5F50_01185</name>
</gene>
<keyword evidence="3 7" id="KW-0347">Helicase</keyword>
<name>A0A7D5M2Y5_9ARCH</name>
<dbReference type="PROSITE" id="PS51192">
    <property type="entry name" value="HELICASE_ATP_BIND_1"/>
    <property type="match status" value="1"/>
</dbReference>
<dbReference type="PANTHER" id="PTHR11274">
    <property type="entry name" value="RAD25/XP-B DNA REPAIR HELICASE"/>
    <property type="match status" value="1"/>
</dbReference>
<dbReference type="Pfam" id="PF04851">
    <property type="entry name" value="ResIII"/>
    <property type="match status" value="1"/>
</dbReference>
<dbReference type="PANTHER" id="PTHR11274:SF0">
    <property type="entry name" value="GENERAL TRANSCRIPTION AND DNA REPAIR FACTOR IIH HELICASE SUBUNIT XPB"/>
    <property type="match status" value="1"/>
</dbReference>